<evidence type="ECO:0000256" key="9">
    <source>
        <dbReference type="SAM" id="MobiDB-lite"/>
    </source>
</evidence>
<proteinExistence type="inferred from homology"/>
<dbReference type="Pfam" id="PF00169">
    <property type="entry name" value="PH"/>
    <property type="match status" value="1"/>
</dbReference>
<feature type="compositionally biased region" description="Basic and acidic residues" evidence="9">
    <location>
        <begin position="791"/>
        <end position="810"/>
    </location>
</feature>
<feature type="compositionally biased region" description="Acidic residues" evidence="9">
    <location>
        <begin position="320"/>
        <end position="337"/>
    </location>
</feature>
<evidence type="ECO:0000256" key="6">
    <source>
        <dbReference type="ARBA" id="ARBA00023121"/>
    </source>
</evidence>
<keyword evidence="6" id="KW-0446">Lipid-binding</keyword>
<feature type="compositionally biased region" description="Gly residues" evidence="9">
    <location>
        <begin position="338"/>
        <end position="349"/>
    </location>
</feature>
<accession>A0AAN9VE78</accession>
<evidence type="ECO:0000256" key="8">
    <source>
        <dbReference type="SAM" id="Coils"/>
    </source>
</evidence>
<dbReference type="InterPro" id="IPR037239">
    <property type="entry name" value="OSBP_sf"/>
</dbReference>
<comment type="caution">
    <text evidence="11">The sequence shown here is derived from an EMBL/GenBank/DDBJ whole genome shotgun (WGS) entry which is preliminary data.</text>
</comment>
<evidence type="ECO:0000313" key="11">
    <source>
        <dbReference type="EMBL" id="KAK7788770.1"/>
    </source>
</evidence>
<comment type="subcellular location">
    <subcellularLocation>
        <location evidence="1">Membrane</location>
        <topology evidence="1">Peripheral membrane protein</topology>
    </subcellularLocation>
</comment>
<dbReference type="FunFam" id="2.40.160.120:FF:000003">
    <property type="entry name" value="Oxysterol-binding protein"/>
    <property type="match status" value="1"/>
</dbReference>
<dbReference type="SUPFAM" id="SSF50729">
    <property type="entry name" value="PH domain-like"/>
    <property type="match status" value="1"/>
</dbReference>
<keyword evidence="4" id="KW-0597">Phosphoprotein</keyword>
<dbReference type="GO" id="GO:0006869">
    <property type="term" value="P:lipid transport"/>
    <property type="evidence" value="ECO:0007669"/>
    <property type="project" value="UniProtKB-KW"/>
</dbReference>
<sequence length="859" mass="94828">MAEVKSTHGEAEMKGWLFKWTNYLKGYQRRWFVLSNGLLSYYRAENSGGSKLSIRRRRRAGRSENQAEMAHTCRGTISLHGALIHTEDSCTFVISNGGTQTFHIKAANEVERQRWVTALELAKAKAIRAMESAEEEEEEFDEAAASQKGELQSVIRALAARLEDLQTCSDLILKHGAALQRSLSDLEQLSSAADVGPKLRSVNERATLFRITSNAMINTCSEYLDLAQTQGRKWQRMLQHERDQRLRLEDMVEQLARQHSHLEQAAKEHQIPPPRAPPRRAHGHGHGGGGGGAAGGGAGSAGAGAAAHHHGAGGAHSSPSDDDDEIEFYDAQEDDEAGGSGVGGGGAGKGAADEPDNFILKIPVGPRRTSSAASLGSQASERGGGGCGLGRARGGGGAGGPGAGGADANDEASGSSSEVDDATETKVLVISSPAPPRDAEPPSPAPSGGAVEGNGEGGPRRQRRTRVPDKPNYPLNLWSIMKNCIGKELSKIPMPVNFSEPLSMLQRLTEDYEYADILDKAANCSDTCEQLAYIAAFTVSSYATTSNRTGKPFNPLLGETYECDRMDDLGWRSISEQVSHHPPMVAQFCEGRSWRCWQEFTMASKFRGKYLQVIPLGTAHLEFNGSPNHYTWRKVTTTVHNIIVGKLWVDQHGDMDIVEHKTGIKCHLKYIPYSYFTRDVQRKVKGCVMDQDGNVKWVVNGTWDNRIEIAPVISTSGSPENPVFKTGPYTLVWKRRFPPEEAEKYYNFTELASQLNEPEEGIAPTDSRHRPDQRLMEDGLWDAANTEKLRLEEKQRTARRQRETEAERAAAEGTPYSPYEPIWFKKEKERWTGNVFHMYQGEYWSSKQQQDWNRCPDIF</sequence>
<dbReference type="SUPFAM" id="SSF144000">
    <property type="entry name" value="Oxysterol-binding protein-like"/>
    <property type="match status" value="1"/>
</dbReference>
<keyword evidence="12" id="KW-1185">Reference proteome</keyword>
<keyword evidence="8" id="KW-0175">Coiled coil</keyword>
<dbReference type="PROSITE" id="PS50003">
    <property type="entry name" value="PH_DOMAIN"/>
    <property type="match status" value="1"/>
</dbReference>
<evidence type="ECO:0000259" key="10">
    <source>
        <dbReference type="PROSITE" id="PS50003"/>
    </source>
</evidence>
<feature type="compositionally biased region" description="Polar residues" evidence="9">
    <location>
        <begin position="368"/>
        <end position="378"/>
    </location>
</feature>
<dbReference type="InterPro" id="IPR000648">
    <property type="entry name" value="Oxysterol-bd"/>
</dbReference>
<feature type="coiled-coil region" evidence="8">
    <location>
        <begin position="116"/>
        <end position="150"/>
    </location>
</feature>
<dbReference type="GO" id="GO:0097038">
    <property type="term" value="C:perinuclear endoplasmic reticulum"/>
    <property type="evidence" value="ECO:0007669"/>
    <property type="project" value="TreeGrafter"/>
</dbReference>
<organism evidence="11 12">
    <name type="scientific">Gryllus longicercus</name>
    <dbReference type="NCBI Taxonomy" id="2509291"/>
    <lineage>
        <taxon>Eukaryota</taxon>
        <taxon>Metazoa</taxon>
        <taxon>Ecdysozoa</taxon>
        <taxon>Arthropoda</taxon>
        <taxon>Hexapoda</taxon>
        <taxon>Insecta</taxon>
        <taxon>Pterygota</taxon>
        <taxon>Neoptera</taxon>
        <taxon>Polyneoptera</taxon>
        <taxon>Orthoptera</taxon>
        <taxon>Ensifera</taxon>
        <taxon>Gryllidea</taxon>
        <taxon>Grylloidea</taxon>
        <taxon>Gryllidae</taxon>
        <taxon>Gryllinae</taxon>
        <taxon>Gryllus</taxon>
    </lineage>
</organism>
<dbReference type="InterPro" id="IPR011993">
    <property type="entry name" value="PH-like_dom_sf"/>
</dbReference>
<dbReference type="InterPro" id="IPR001849">
    <property type="entry name" value="PH_domain"/>
</dbReference>
<protein>
    <recommendedName>
        <fullName evidence="10">PH domain-containing protein</fullName>
    </recommendedName>
</protein>
<dbReference type="SMART" id="SM00233">
    <property type="entry name" value="PH"/>
    <property type="match status" value="1"/>
</dbReference>
<comment type="similarity">
    <text evidence="2">Belongs to the OSBP family.</text>
</comment>
<feature type="compositionally biased region" description="Gly residues" evidence="9">
    <location>
        <begin position="286"/>
        <end position="302"/>
    </location>
</feature>
<dbReference type="GO" id="GO:0005886">
    <property type="term" value="C:plasma membrane"/>
    <property type="evidence" value="ECO:0007669"/>
    <property type="project" value="TreeGrafter"/>
</dbReference>
<feature type="region of interest" description="Disordered" evidence="9">
    <location>
        <begin position="791"/>
        <end position="813"/>
    </location>
</feature>
<keyword evidence="7" id="KW-0472">Membrane</keyword>
<keyword evidence="5" id="KW-0445">Lipid transport</keyword>
<feature type="region of interest" description="Disordered" evidence="9">
    <location>
        <begin position="260"/>
        <end position="471"/>
    </location>
</feature>
<dbReference type="GO" id="GO:0032934">
    <property type="term" value="F:sterol binding"/>
    <property type="evidence" value="ECO:0007669"/>
    <property type="project" value="TreeGrafter"/>
</dbReference>
<dbReference type="Pfam" id="PF01237">
    <property type="entry name" value="Oxysterol_BP"/>
    <property type="match status" value="1"/>
</dbReference>
<feature type="compositionally biased region" description="Basic and acidic residues" evidence="9">
    <location>
        <begin position="260"/>
        <end position="270"/>
    </location>
</feature>
<evidence type="ECO:0000256" key="2">
    <source>
        <dbReference type="ARBA" id="ARBA00008842"/>
    </source>
</evidence>
<dbReference type="CDD" id="cd13284">
    <property type="entry name" value="PH_OSBP_ORP4"/>
    <property type="match status" value="1"/>
</dbReference>
<evidence type="ECO:0000256" key="3">
    <source>
        <dbReference type="ARBA" id="ARBA00022448"/>
    </source>
</evidence>
<evidence type="ECO:0000256" key="7">
    <source>
        <dbReference type="ARBA" id="ARBA00023136"/>
    </source>
</evidence>
<evidence type="ECO:0000256" key="1">
    <source>
        <dbReference type="ARBA" id="ARBA00004170"/>
    </source>
</evidence>
<dbReference type="Gene3D" id="2.40.160.120">
    <property type="match status" value="1"/>
</dbReference>
<name>A0AAN9VE78_9ORTH</name>
<evidence type="ECO:0000313" key="12">
    <source>
        <dbReference type="Proteomes" id="UP001378592"/>
    </source>
</evidence>
<gene>
    <name evidence="11" type="ORF">R5R35_000019</name>
</gene>
<dbReference type="GO" id="GO:0005829">
    <property type="term" value="C:cytosol"/>
    <property type="evidence" value="ECO:0007669"/>
    <property type="project" value="TreeGrafter"/>
</dbReference>
<evidence type="ECO:0000256" key="5">
    <source>
        <dbReference type="ARBA" id="ARBA00023055"/>
    </source>
</evidence>
<feature type="domain" description="PH" evidence="10">
    <location>
        <begin position="10"/>
        <end position="124"/>
    </location>
</feature>
<dbReference type="FunFam" id="2.30.29.30:FF:000256">
    <property type="entry name" value="Oxysterol-binding protein"/>
    <property type="match status" value="1"/>
</dbReference>
<dbReference type="PANTHER" id="PTHR10972:SF205">
    <property type="entry name" value="OXYSTEROL-BINDING PROTEIN 1"/>
    <property type="match status" value="1"/>
</dbReference>
<feature type="compositionally biased region" description="Gly residues" evidence="9">
    <location>
        <begin position="382"/>
        <end position="405"/>
    </location>
</feature>
<dbReference type="Proteomes" id="UP001378592">
    <property type="component" value="Unassembled WGS sequence"/>
</dbReference>
<keyword evidence="3" id="KW-0813">Transport</keyword>
<dbReference type="AlphaFoldDB" id="A0AAN9VE78"/>
<dbReference type="PANTHER" id="PTHR10972">
    <property type="entry name" value="OXYSTEROL-BINDING PROTEIN-RELATED"/>
    <property type="match status" value="1"/>
</dbReference>
<dbReference type="EMBL" id="JAZDUA010000933">
    <property type="protein sequence ID" value="KAK7788770.1"/>
    <property type="molecule type" value="Genomic_DNA"/>
</dbReference>
<reference evidence="11 12" key="1">
    <citation type="submission" date="2024-03" db="EMBL/GenBank/DDBJ databases">
        <title>The genome assembly and annotation of the cricket Gryllus longicercus Weissman &amp; Gray.</title>
        <authorList>
            <person name="Szrajer S."/>
            <person name="Gray D."/>
            <person name="Ylla G."/>
        </authorList>
    </citation>
    <scope>NUCLEOTIDE SEQUENCE [LARGE SCALE GENOMIC DNA]</scope>
    <source>
        <strain evidence="11">DAG 2021-001</strain>
        <tissue evidence="11">Whole body minus gut</tissue>
    </source>
</reference>
<dbReference type="Gene3D" id="2.30.29.30">
    <property type="entry name" value="Pleckstrin-homology domain (PH domain)/Phosphotyrosine-binding domain (PTB)"/>
    <property type="match status" value="1"/>
</dbReference>
<evidence type="ECO:0000256" key="4">
    <source>
        <dbReference type="ARBA" id="ARBA00022553"/>
    </source>
</evidence>
<feature type="compositionally biased region" description="Pro residues" evidence="9">
    <location>
        <begin position="433"/>
        <end position="445"/>
    </location>
</feature>